<reference evidence="1" key="1">
    <citation type="journal article" date="2021" name="PeerJ">
        <title>Extensive microbial diversity within the chicken gut microbiome revealed by metagenomics and culture.</title>
        <authorList>
            <person name="Gilroy R."/>
            <person name="Ravi A."/>
            <person name="Getino M."/>
            <person name="Pursley I."/>
            <person name="Horton D.L."/>
            <person name="Alikhan N.F."/>
            <person name="Baker D."/>
            <person name="Gharbi K."/>
            <person name="Hall N."/>
            <person name="Watson M."/>
            <person name="Adriaenssens E.M."/>
            <person name="Foster-Nyarko E."/>
            <person name="Jarju S."/>
            <person name="Secka A."/>
            <person name="Antonio M."/>
            <person name="Oren A."/>
            <person name="Chaudhuri R.R."/>
            <person name="La Ragione R."/>
            <person name="Hildebrand F."/>
            <person name="Pallen M.J."/>
        </authorList>
    </citation>
    <scope>NUCLEOTIDE SEQUENCE</scope>
    <source>
        <strain evidence="1">CHK171-7178</strain>
    </source>
</reference>
<dbReference type="EMBL" id="DYWT01000310">
    <property type="protein sequence ID" value="HJF34183.1"/>
    <property type="molecule type" value="Genomic_DNA"/>
</dbReference>
<evidence type="ECO:0000313" key="2">
    <source>
        <dbReference type="Proteomes" id="UP000698173"/>
    </source>
</evidence>
<protein>
    <submittedName>
        <fullName evidence="1">Phage tail assembly protein</fullName>
    </submittedName>
</protein>
<sequence length="99" mass="11021">MPEKENKFLVTFKKPYLFEGTEYNEVDLSKLDDLSTGDLIKADGQFSQIGQFSVMNELTTGYACILSAKATGKPTEFFDGLPAREGLKVKNIVMGFLNE</sequence>
<dbReference type="AlphaFoldDB" id="A0A921KFB1"/>
<gene>
    <name evidence="1" type="ORF">K8V56_20670</name>
</gene>
<comment type="caution">
    <text evidence="1">The sequence shown here is derived from an EMBL/GenBank/DDBJ whole genome shotgun (WGS) entry which is preliminary data.</text>
</comment>
<evidence type="ECO:0000313" key="1">
    <source>
        <dbReference type="EMBL" id="HJF34183.1"/>
    </source>
</evidence>
<organism evidence="1 2">
    <name type="scientific">Sporosarcina psychrophila</name>
    <name type="common">Bacillus psychrophilus</name>
    <dbReference type="NCBI Taxonomy" id="1476"/>
    <lineage>
        <taxon>Bacteria</taxon>
        <taxon>Bacillati</taxon>
        <taxon>Bacillota</taxon>
        <taxon>Bacilli</taxon>
        <taxon>Bacillales</taxon>
        <taxon>Caryophanaceae</taxon>
        <taxon>Sporosarcina</taxon>
    </lineage>
</organism>
<dbReference type="Proteomes" id="UP000698173">
    <property type="component" value="Unassembled WGS sequence"/>
</dbReference>
<accession>A0A921KFB1</accession>
<proteinExistence type="predicted"/>
<name>A0A921KFB1_SPOPS</name>
<reference evidence="1" key="2">
    <citation type="submission" date="2021-09" db="EMBL/GenBank/DDBJ databases">
        <authorList>
            <person name="Gilroy R."/>
        </authorList>
    </citation>
    <scope>NUCLEOTIDE SEQUENCE</scope>
    <source>
        <strain evidence="1">CHK171-7178</strain>
    </source>
</reference>